<name>A0ABT7LF21_9BURK</name>
<dbReference type="Proteomes" id="UP001238603">
    <property type="component" value="Unassembled WGS sequence"/>
</dbReference>
<protein>
    <recommendedName>
        <fullName evidence="3">Lipoprotein</fullName>
    </recommendedName>
</protein>
<dbReference type="EMBL" id="JASVDS010000002">
    <property type="protein sequence ID" value="MDL5031446.1"/>
    <property type="molecule type" value="Genomic_DNA"/>
</dbReference>
<evidence type="ECO:0000313" key="1">
    <source>
        <dbReference type="EMBL" id="MDL5031446.1"/>
    </source>
</evidence>
<dbReference type="PROSITE" id="PS51257">
    <property type="entry name" value="PROKAR_LIPOPROTEIN"/>
    <property type="match status" value="1"/>
</dbReference>
<organism evidence="1 2">
    <name type="scientific">Roseateles subflavus</name>
    <dbReference type="NCBI Taxonomy" id="3053353"/>
    <lineage>
        <taxon>Bacteria</taxon>
        <taxon>Pseudomonadati</taxon>
        <taxon>Pseudomonadota</taxon>
        <taxon>Betaproteobacteria</taxon>
        <taxon>Burkholderiales</taxon>
        <taxon>Sphaerotilaceae</taxon>
        <taxon>Roseateles</taxon>
    </lineage>
</organism>
<proteinExistence type="predicted"/>
<dbReference type="RefSeq" id="WP_285981578.1">
    <property type="nucleotide sequence ID" value="NZ_JASVDS010000002.1"/>
</dbReference>
<reference evidence="1 2" key="1">
    <citation type="submission" date="2023-06" db="EMBL/GenBank/DDBJ databases">
        <title>Pelomonas sp. APW6 16S ribosomal RNA gene genome sequencing and assembly.</title>
        <authorList>
            <person name="Woo H."/>
        </authorList>
    </citation>
    <scope>NUCLEOTIDE SEQUENCE [LARGE SCALE GENOMIC DNA]</scope>
    <source>
        <strain evidence="1 2">APW6</strain>
    </source>
</reference>
<gene>
    <name evidence="1" type="ORF">QRD43_05955</name>
</gene>
<sequence length="322" mass="33273">MRQRHQTSAPLRGALRAGAAALVSLMTACGGGGGGGDAASMTVQGSSLGQGASGLNPDSGTLTVTLRIHGFQDPRGTVGASCGNVEAAGPAVPDWNAAQERLVYTVTYDGLPSNASCKLYGKVQATNATGPNTVEWSIPFTTGASTPMHYGPLLVGLLGRRPFVLDFQAGTPMRRAAPQYHDPSVQRPPPEPLWFGTALSTSGRIPVAAMGSSVGGPLGFGFLFNPLTLQYATPSSFDALPAGHEVSFNPIGFGNGWDVNNGGVGPAPTPTSIAWTADGQGGWFYVEDATADTLRRRSAAGVSTVVHQQPGERFGSMRVFSR</sequence>
<evidence type="ECO:0000313" key="2">
    <source>
        <dbReference type="Proteomes" id="UP001238603"/>
    </source>
</evidence>
<evidence type="ECO:0008006" key="3">
    <source>
        <dbReference type="Google" id="ProtNLM"/>
    </source>
</evidence>
<comment type="caution">
    <text evidence="1">The sequence shown here is derived from an EMBL/GenBank/DDBJ whole genome shotgun (WGS) entry which is preliminary data.</text>
</comment>
<accession>A0ABT7LF21</accession>
<keyword evidence="2" id="KW-1185">Reference proteome</keyword>